<reference evidence="3" key="1">
    <citation type="submission" date="2022-11" db="UniProtKB">
        <authorList>
            <consortium name="WormBaseParasite"/>
        </authorList>
    </citation>
    <scope>IDENTIFICATION</scope>
</reference>
<feature type="region of interest" description="Disordered" evidence="1">
    <location>
        <begin position="1"/>
        <end position="28"/>
    </location>
</feature>
<evidence type="ECO:0000256" key="1">
    <source>
        <dbReference type="SAM" id="MobiDB-lite"/>
    </source>
</evidence>
<evidence type="ECO:0000313" key="2">
    <source>
        <dbReference type="Proteomes" id="UP000887572"/>
    </source>
</evidence>
<dbReference type="WBParaSite" id="Gr19_v10_g13140.t1">
    <property type="protein sequence ID" value="Gr19_v10_g13140.t1"/>
    <property type="gene ID" value="Gr19_v10_g13140"/>
</dbReference>
<sequence length="717" mass="79907">MIFGYDARPINSPQQKTNENANEPKESEILSKFDKLKVSSENFDKLRHFHGNIYYGAVKALVGQVGRKHYKQLTETQKQKLARCLDRIEASQKEVINAAKCLVESRKRQFGGKRMVERGRTIKKKEESKVPSLVQEGESKVPSLDQVGESKVPSLVQEGESKVPSLGEKENEQISETERKEKSGAILKVLIKSKRLLRYMGRVRKRKPRSLLSDQKRAVALKTAQEATIIKRKSLDRLVGKRQAIKEERKFKISSRLAAAPLASPSDKSVGSRITNLLVKLIGGRRGERTNERWQNVYGRLRRVVGEIERRKKFPGSKVFEKRMYDIVLDREEPSMSPEDRHSHVGLLQDGLKLIDLAIANRTKSSLHNVRLFSPRFMPLTPDKGGSLHNNSLLSPTLLAMYDEHDNGAIGNVPEMLRKAGVGEEERLGLIGTLMGVMGTTDKVEQTLELFRDLNVFNEDSLDVQQKEQCEQNGYTFARKEQIEKLLRDQAVDLGKLPELARFDVYDRMSLEEKEFALWASIEQIASGSALGQPQNGTLDGHLPQRRVKRTFATRVREPVILSPFAFTPIHGLAVLGPTILSPNSFSPSVLAPTILSPHILSPNIFRPQILSPTLMSPAILSPFVAHPYVLSPALLGSLILNPVILTPFILTPVAISPSILNPFALSPAIFSPLLLAPDIVSPQTLGGAIFSPVMLSPAILTQGYLMVSIFSPSFLS</sequence>
<name>A0A914H1X3_GLORO</name>
<protein>
    <submittedName>
        <fullName evidence="3">Uncharacterized protein</fullName>
    </submittedName>
</protein>
<feature type="region of interest" description="Disordered" evidence="1">
    <location>
        <begin position="127"/>
        <end position="178"/>
    </location>
</feature>
<feature type="compositionally biased region" description="Polar residues" evidence="1">
    <location>
        <begin position="11"/>
        <end position="21"/>
    </location>
</feature>
<evidence type="ECO:0000313" key="3">
    <source>
        <dbReference type="WBParaSite" id="Gr19_v10_g13140.t1"/>
    </source>
</evidence>
<dbReference type="Pfam" id="PF04870">
    <property type="entry name" value="Moulting_cycle"/>
    <property type="match status" value="1"/>
</dbReference>
<accession>A0A914H1X3</accession>
<proteinExistence type="predicted"/>
<organism evidence="2 3">
    <name type="scientific">Globodera rostochiensis</name>
    <name type="common">Golden nematode worm</name>
    <name type="synonym">Heterodera rostochiensis</name>
    <dbReference type="NCBI Taxonomy" id="31243"/>
    <lineage>
        <taxon>Eukaryota</taxon>
        <taxon>Metazoa</taxon>
        <taxon>Ecdysozoa</taxon>
        <taxon>Nematoda</taxon>
        <taxon>Chromadorea</taxon>
        <taxon>Rhabditida</taxon>
        <taxon>Tylenchina</taxon>
        <taxon>Tylenchomorpha</taxon>
        <taxon>Tylenchoidea</taxon>
        <taxon>Heteroderidae</taxon>
        <taxon>Heteroderinae</taxon>
        <taxon>Globodera</taxon>
    </lineage>
</organism>
<dbReference type="AlphaFoldDB" id="A0A914H1X3"/>
<dbReference type="InterPro" id="IPR006954">
    <property type="entry name" value="Mlt-10-like"/>
</dbReference>
<dbReference type="PANTHER" id="PTHR21523:SF46">
    <property type="entry name" value="MLT-TEN (MLT-10) RELATED"/>
    <property type="match status" value="1"/>
</dbReference>
<dbReference type="PANTHER" id="PTHR21523">
    <property type="match status" value="1"/>
</dbReference>
<dbReference type="Proteomes" id="UP000887572">
    <property type="component" value="Unplaced"/>
</dbReference>
<keyword evidence="2" id="KW-1185">Reference proteome</keyword>
<feature type="compositionally biased region" description="Basic and acidic residues" evidence="1">
    <location>
        <begin position="167"/>
        <end position="178"/>
    </location>
</feature>